<gene>
    <name evidence="2" type="ORF">SAMN06296028_11926</name>
</gene>
<proteinExistence type="predicted"/>
<evidence type="ECO:0000313" key="3">
    <source>
        <dbReference type="Proteomes" id="UP000192929"/>
    </source>
</evidence>
<dbReference type="PROSITE" id="PS51257">
    <property type="entry name" value="PROKAR_LIPOPROTEIN"/>
    <property type="match status" value="1"/>
</dbReference>
<evidence type="ECO:0000256" key="1">
    <source>
        <dbReference type="SAM" id="MobiDB-lite"/>
    </source>
</evidence>
<reference evidence="3" key="1">
    <citation type="submission" date="2017-04" db="EMBL/GenBank/DDBJ databases">
        <authorList>
            <person name="Varghese N."/>
            <person name="Submissions S."/>
        </authorList>
    </citation>
    <scope>NUCLEOTIDE SEQUENCE [LARGE SCALE GENOMIC DNA]</scope>
    <source>
        <strain evidence="3">NIO-1021</strain>
    </source>
</reference>
<dbReference type="EMBL" id="FXAC01000019">
    <property type="protein sequence ID" value="SMF26024.1"/>
    <property type="molecule type" value="Genomic_DNA"/>
</dbReference>
<evidence type="ECO:0008006" key="4">
    <source>
        <dbReference type="Google" id="ProtNLM"/>
    </source>
</evidence>
<dbReference type="Proteomes" id="UP000192929">
    <property type="component" value="Unassembled WGS sequence"/>
</dbReference>
<dbReference type="AlphaFoldDB" id="A0A1X7E271"/>
<sequence length="179" mass="18592">MKNAAHKKLQHLGMGAAALAVLTGVSGCAYISPQATMDSYAPTDGIQMDLGDVQLRNILVVAEDENSEGRVLGTLINTGDQTETVTMDANGARASVEVPANQEVVLEKSRPVLLDRAGANPGLMVDTTFTADDQDQTTQVPVLDHTYPRYASFVPGGAPSTPANPSNTPAPAGEAHGGH</sequence>
<accession>A0A1X7E271</accession>
<dbReference type="GeneID" id="93243039"/>
<feature type="region of interest" description="Disordered" evidence="1">
    <location>
        <begin position="151"/>
        <end position="179"/>
    </location>
</feature>
<feature type="compositionally biased region" description="Low complexity" evidence="1">
    <location>
        <begin position="158"/>
        <end position="172"/>
    </location>
</feature>
<evidence type="ECO:0000313" key="2">
    <source>
        <dbReference type="EMBL" id="SMF26024.1"/>
    </source>
</evidence>
<organism evidence="2 3">
    <name type="scientific">Kocuria marina subsp. indica</name>
    <dbReference type="NCBI Taxonomy" id="1049583"/>
    <lineage>
        <taxon>Bacteria</taxon>
        <taxon>Bacillati</taxon>
        <taxon>Actinomycetota</taxon>
        <taxon>Actinomycetes</taxon>
        <taxon>Micrococcales</taxon>
        <taxon>Micrococcaceae</taxon>
        <taxon>Kocuria</taxon>
    </lineage>
</organism>
<protein>
    <recommendedName>
        <fullName evidence="4">DNA modification methylase</fullName>
    </recommendedName>
</protein>
<name>A0A1X7E271_9MICC</name>
<keyword evidence="3" id="KW-1185">Reference proteome</keyword>
<dbReference type="RefSeq" id="WP_082943372.1">
    <property type="nucleotide sequence ID" value="NZ_FXAC01000019.1"/>
</dbReference>